<protein>
    <recommendedName>
        <fullName evidence="3">Phospholipase/carboxylesterase/thioesterase domain-containing protein</fullName>
    </recommendedName>
</protein>
<dbReference type="GO" id="GO:0016787">
    <property type="term" value="F:hydrolase activity"/>
    <property type="evidence" value="ECO:0007669"/>
    <property type="project" value="UniProtKB-KW"/>
</dbReference>
<dbReference type="Pfam" id="PF02230">
    <property type="entry name" value="Abhydrolase_2"/>
    <property type="match status" value="1"/>
</dbReference>
<sequence length="225" mass="25035">MTLLPHLTIGSDNAEYSVIWLHGLGADGYDFEPIIPQLNLSSNYNIRFILPHAPSQAVTINGGVEMPAWYDILDTARIDAQQDSKGIHQAADFIKAFIKNEMSQGVAAEKIFLAGFSQGGVIALQTGLRYPKKLAGILALSTYLPLPDTLESELHNANKDIPIMMTHGEFDPVIPIEIGKYSCELIEKQGVKVQWRQYPMEHAVIPEEITDISNWFKKTITKIES</sequence>
<dbReference type="InterPro" id="IPR003140">
    <property type="entry name" value="PLipase/COase/thioEstase"/>
</dbReference>
<dbReference type="InterPro" id="IPR029058">
    <property type="entry name" value="AB_hydrolase_fold"/>
</dbReference>
<feature type="domain" description="Phospholipase/carboxylesterase/thioesterase" evidence="3">
    <location>
        <begin position="11"/>
        <end position="220"/>
    </location>
</feature>
<gene>
    <name evidence="4" type="ORF">MNBD_GAMMA22-1634</name>
</gene>
<accession>A0A3B0ZMH6</accession>
<organism evidence="4">
    <name type="scientific">hydrothermal vent metagenome</name>
    <dbReference type="NCBI Taxonomy" id="652676"/>
    <lineage>
        <taxon>unclassified sequences</taxon>
        <taxon>metagenomes</taxon>
        <taxon>ecological metagenomes</taxon>
    </lineage>
</organism>
<evidence type="ECO:0000256" key="2">
    <source>
        <dbReference type="ARBA" id="ARBA00022801"/>
    </source>
</evidence>
<proteinExistence type="inferred from homology"/>
<dbReference type="AlphaFoldDB" id="A0A3B0ZMH6"/>
<comment type="similarity">
    <text evidence="1">Belongs to the AB hydrolase superfamily. AB hydrolase 2 family.</text>
</comment>
<dbReference type="EMBL" id="UOFS01000019">
    <property type="protein sequence ID" value="VAW94765.1"/>
    <property type="molecule type" value="Genomic_DNA"/>
</dbReference>
<dbReference type="PANTHER" id="PTHR10655">
    <property type="entry name" value="LYSOPHOSPHOLIPASE-RELATED"/>
    <property type="match status" value="1"/>
</dbReference>
<keyword evidence="2" id="KW-0378">Hydrolase</keyword>
<reference evidence="4" key="1">
    <citation type="submission" date="2018-06" db="EMBL/GenBank/DDBJ databases">
        <authorList>
            <person name="Zhirakovskaya E."/>
        </authorList>
    </citation>
    <scope>NUCLEOTIDE SEQUENCE</scope>
</reference>
<evidence type="ECO:0000313" key="4">
    <source>
        <dbReference type="EMBL" id="VAW94765.1"/>
    </source>
</evidence>
<name>A0A3B0ZMH6_9ZZZZ</name>
<evidence type="ECO:0000256" key="1">
    <source>
        <dbReference type="ARBA" id="ARBA00006499"/>
    </source>
</evidence>
<evidence type="ECO:0000259" key="3">
    <source>
        <dbReference type="Pfam" id="PF02230"/>
    </source>
</evidence>
<dbReference type="PANTHER" id="PTHR10655:SF17">
    <property type="entry name" value="LYSOPHOSPHOLIPASE-LIKE PROTEIN 1"/>
    <property type="match status" value="1"/>
</dbReference>
<dbReference type="SUPFAM" id="SSF53474">
    <property type="entry name" value="alpha/beta-Hydrolases"/>
    <property type="match status" value="1"/>
</dbReference>
<dbReference type="InterPro" id="IPR050565">
    <property type="entry name" value="LYPA1-2/EST-like"/>
</dbReference>
<dbReference type="Gene3D" id="3.40.50.1820">
    <property type="entry name" value="alpha/beta hydrolase"/>
    <property type="match status" value="1"/>
</dbReference>